<evidence type="ECO:0000313" key="2">
    <source>
        <dbReference type="Proteomes" id="UP000474777"/>
    </source>
</evidence>
<dbReference type="Proteomes" id="UP000474777">
    <property type="component" value="Unassembled WGS sequence"/>
</dbReference>
<dbReference type="EMBL" id="JAAGWD010000001">
    <property type="protein sequence ID" value="NEM96495.1"/>
    <property type="molecule type" value="Genomic_DNA"/>
</dbReference>
<accession>A0A6B3LN56</accession>
<sequence length="51" mass="5803">MKALLLIFALIMCFYLARVKAREARNLMTHTNYPEMLVGPNQYTTPPAFAA</sequence>
<reference evidence="1 2" key="1">
    <citation type="submission" date="2020-02" db="EMBL/GenBank/DDBJ databases">
        <authorList>
            <person name="Kim M.K."/>
        </authorList>
    </citation>
    <scope>NUCLEOTIDE SEQUENCE [LARGE SCALE GENOMIC DNA]</scope>
    <source>
        <strain evidence="1 2">BT327</strain>
    </source>
</reference>
<dbReference type="AlphaFoldDB" id="A0A6B3LN56"/>
<evidence type="ECO:0000313" key="1">
    <source>
        <dbReference type="EMBL" id="NEM96495.1"/>
    </source>
</evidence>
<dbReference type="RefSeq" id="WP_163911803.1">
    <property type="nucleotide sequence ID" value="NZ_JAAGWD010000001.1"/>
</dbReference>
<gene>
    <name evidence="1" type="ORF">GXP69_02200</name>
</gene>
<keyword evidence="2" id="KW-1185">Reference proteome</keyword>
<protein>
    <submittedName>
        <fullName evidence="1">Uncharacterized protein</fullName>
    </submittedName>
</protein>
<comment type="caution">
    <text evidence="1">The sequence shown here is derived from an EMBL/GenBank/DDBJ whole genome shotgun (WGS) entry which is preliminary data.</text>
</comment>
<organism evidence="1 2">
    <name type="scientific">Pontibacter burrus</name>
    <dbReference type="NCBI Taxonomy" id="2704466"/>
    <lineage>
        <taxon>Bacteria</taxon>
        <taxon>Pseudomonadati</taxon>
        <taxon>Bacteroidota</taxon>
        <taxon>Cytophagia</taxon>
        <taxon>Cytophagales</taxon>
        <taxon>Hymenobacteraceae</taxon>
        <taxon>Pontibacter</taxon>
    </lineage>
</organism>
<proteinExistence type="predicted"/>
<name>A0A6B3LN56_9BACT</name>